<dbReference type="GeneID" id="79918966"/>
<dbReference type="Proteomes" id="UP001239257">
    <property type="component" value="Chromosome 2"/>
</dbReference>
<accession>A0AAX3UAV7</accession>
<sequence length="72" mass="8567">MGVLNVRNGKFVLQFRYRGQRCREQTQLHDNKANRNRLERLLKRIEAEIFLDTFDYTSYFPKSPCSVVAKLS</sequence>
<dbReference type="AlphaFoldDB" id="A0AAX3UAV7"/>
<evidence type="ECO:0000259" key="1">
    <source>
        <dbReference type="Pfam" id="PF12167"/>
    </source>
</evidence>
<protein>
    <submittedName>
        <fullName evidence="2">DUF3596 domain-containing protein</fullName>
    </submittedName>
</protein>
<dbReference type="Pfam" id="PF12167">
    <property type="entry name" value="Arm-DNA-bind_2"/>
    <property type="match status" value="1"/>
</dbReference>
<dbReference type="EMBL" id="CP118710">
    <property type="protein sequence ID" value="WGK84008.1"/>
    <property type="molecule type" value="Genomic_DNA"/>
</dbReference>
<organism evidence="2 3">
    <name type="scientific">Vibrio aestuarianus</name>
    <dbReference type="NCBI Taxonomy" id="28171"/>
    <lineage>
        <taxon>Bacteria</taxon>
        <taxon>Pseudomonadati</taxon>
        <taxon>Pseudomonadota</taxon>
        <taxon>Gammaproteobacteria</taxon>
        <taxon>Vibrionales</taxon>
        <taxon>Vibrionaceae</taxon>
        <taxon>Vibrio</taxon>
    </lineage>
</organism>
<reference evidence="2" key="1">
    <citation type="submission" date="2022-02" db="EMBL/GenBank/DDBJ databases">
        <title>Emergence and expansion in Europe of a Vibrio aestuarianus clonal complex pathogenic for oysters.</title>
        <authorList>
            <person name="Mesnil A."/>
            <person name="Travers M.-A."/>
        </authorList>
    </citation>
    <scope>NUCLEOTIDE SEQUENCE</scope>
    <source>
        <strain evidence="2">U29</strain>
    </source>
</reference>
<name>A0AAX3UAV7_9VIBR</name>
<dbReference type="InterPro" id="IPR022000">
    <property type="entry name" value="Min27-like_integrase_DNA_bind"/>
</dbReference>
<dbReference type="RefSeq" id="WP_274672711.1">
    <property type="nucleotide sequence ID" value="NZ_CP118710.1"/>
</dbReference>
<evidence type="ECO:0000313" key="3">
    <source>
        <dbReference type="Proteomes" id="UP001239257"/>
    </source>
</evidence>
<evidence type="ECO:0000313" key="2">
    <source>
        <dbReference type="EMBL" id="WGK84008.1"/>
    </source>
</evidence>
<feature type="domain" description="Min27-like integrase DNA-binding" evidence="1">
    <location>
        <begin position="2"/>
        <end position="64"/>
    </location>
</feature>
<proteinExistence type="predicted"/>
<gene>
    <name evidence="2" type="ORF">PYE51_16585</name>
</gene>